<dbReference type="InterPro" id="IPR038408">
    <property type="entry name" value="GNK2_sf"/>
</dbReference>
<keyword evidence="4" id="KW-0808">Transferase</keyword>
<dbReference type="SMART" id="SM00220">
    <property type="entry name" value="S_TKc"/>
    <property type="match status" value="1"/>
</dbReference>
<dbReference type="CDD" id="cd23509">
    <property type="entry name" value="Gnk2-like"/>
    <property type="match status" value="2"/>
</dbReference>
<dbReference type="GO" id="GO:0004674">
    <property type="term" value="F:protein serine/threonine kinase activity"/>
    <property type="evidence" value="ECO:0007669"/>
    <property type="project" value="UniProtKB-KW"/>
</dbReference>
<keyword evidence="6 16" id="KW-0732">Signal</keyword>
<dbReference type="PROSITE" id="PS50011">
    <property type="entry name" value="PROTEIN_KINASE_DOM"/>
    <property type="match status" value="1"/>
</dbReference>
<keyword evidence="9 19" id="KW-0418">Kinase</keyword>
<dbReference type="Gene3D" id="1.10.510.10">
    <property type="entry name" value="Transferase(Phosphotransferase) domain 1"/>
    <property type="match status" value="1"/>
</dbReference>
<accession>A0A1E5VYA6</accession>
<feature type="transmembrane region" description="Helical" evidence="15">
    <location>
        <begin position="278"/>
        <end position="299"/>
    </location>
</feature>
<evidence type="ECO:0000256" key="4">
    <source>
        <dbReference type="ARBA" id="ARBA00022679"/>
    </source>
</evidence>
<evidence type="ECO:0000256" key="13">
    <source>
        <dbReference type="ARBA" id="ARBA00023170"/>
    </source>
</evidence>
<dbReference type="CDD" id="cd14066">
    <property type="entry name" value="STKc_IRAK"/>
    <property type="match status" value="1"/>
</dbReference>
<dbReference type="FunFam" id="3.30.200.20:FF:000142">
    <property type="entry name" value="Cysteine-rich receptor-like protein kinase 10"/>
    <property type="match status" value="1"/>
</dbReference>
<evidence type="ECO:0000256" key="9">
    <source>
        <dbReference type="ARBA" id="ARBA00022777"/>
    </source>
</evidence>
<evidence type="ECO:0000313" key="20">
    <source>
        <dbReference type="Proteomes" id="UP000095767"/>
    </source>
</evidence>
<dbReference type="InterPro" id="IPR000719">
    <property type="entry name" value="Prot_kinase_dom"/>
</dbReference>
<dbReference type="FunFam" id="1.10.510.10:FF:000343">
    <property type="entry name" value="Cysteine-rich receptor-like protein kinase 28"/>
    <property type="match status" value="1"/>
</dbReference>
<evidence type="ECO:0000256" key="7">
    <source>
        <dbReference type="ARBA" id="ARBA00022737"/>
    </source>
</evidence>
<organism evidence="19 20">
    <name type="scientific">Dichanthelium oligosanthes</name>
    <dbReference type="NCBI Taxonomy" id="888268"/>
    <lineage>
        <taxon>Eukaryota</taxon>
        <taxon>Viridiplantae</taxon>
        <taxon>Streptophyta</taxon>
        <taxon>Embryophyta</taxon>
        <taxon>Tracheophyta</taxon>
        <taxon>Spermatophyta</taxon>
        <taxon>Magnoliopsida</taxon>
        <taxon>Liliopsida</taxon>
        <taxon>Poales</taxon>
        <taxon>Poaceae</taxon>
        <taxon>PACMAD clade</taxon>
        <taxon>Panicoideae</taxon>
        <taxon>Panicodae</taxon>
        <taxon>Paniceae</taxon>
        <taxon>Dichantheliinae</taxon>
        <taxon>Dichanthelium</taxon>
    </lineage>
</organism>
<evidence type="ECO:0000256" key="12">
    <source>
        <dbReference type="ARBA" id="ARBA00023136"/>
    </source>
</evidence>
<dbReference type="InterPro" id="IPR002902">
    <property type="entry name" value="GNK2"/>
</dbReference>
<dbReference type="Pfam" id="PF07714">
    <property type="entry name" value="PK_Tyr_Ser-Thr"/>
    <property type="match status" value="1"/>
</dbReference>
<dbReference type="GO" id="GO:0005524">
    <property type="term" value="F:ATP binding"/>
    <property type="evidence" value="ECO:0007669"/>
    <property type="project" value="UniProtKB-KW"/>
</dbReference>
<name>A0A1E5VYA6_9POAL</name>
<protein>
    <submittedName>
        <fullName evidence="19">Cysteine-rich receptor-like protein kinase 25</fullName>
    </submittedName>
</protein>
<evidence type="ECO:0000256" key="11">
    <source>
        <dbReference type="ARBA" id="ARBA00022989"/>
    </source>
</evidence>
<keyword evidence="5 15" id="KW-0812">Transmembrane</keyword>
<keyword evidence="11 15" id="KW-1133">Transmembrane helix</keyword>
<keyword evidence="8" id="KW-0547">Nucleotide-binding</keyword>
<comment type="subcellular location">
    <subcellularLocation>
        <location evidence="1">Membrane</location>
        <topology evidence="1">Single-pass membrane protein</topology>
    </subcellularLocation>
</comment>
<evidence type="ECO:0000256" key="15">
    <source>
        <dbReference type="SAM" id="Phobius"/>
    </source>
</evidence>
<keyword evidence="12 15" id="KW-0472">Membrane</keyword>
<evidence type="ECO:0000256" key="8">
    <source>
        <dbReference type="ARBA" id="ARBA00022741"/>
    </source>
</evidence>
<evidence type="ECO:0000259" key="18">
    <source>
        <dbReference type="PROSITE" id="PS51473"/>
    </source>
</evidence>
<evidence type="ECO:0000256" key="2">
    <source>
        <dbReference type="ARBA" id="ARBA00022527"/>
    </source>
</evidence>
<feature type="domain" description="Protein kinase" evidence="17">
    <location>
        <begin position="343"/>
        <end position="621"/>
    </location>
</feature>
<dbReference type="STRING" id="888268.A0A1E5VYA6"/>
<dbReference type="FunFam" id="3.30.430.20:FF:000002">
    <property type="entry name" value="Cysteine-rich receptor-like protein kinase 10"/>
    <property type="match status" value="1"/>
</dbReference>
<evidence type="ECO:0000256" key="3">
    <source>
        <dbReference type="ARBA" id="ARBA00022553"/>
    </source>
</evidence>
<dbReference type="PANTHER" id="PTHR27002">
    <property type="entry name" value="RECEPTOR-LIKE SERINE/THREONINE-PROTEIN KINASE SD1-8"/>
    <property type="match status" value="1"/>
</dbReference>
<evidence type="ECO:0000256" key="16">
    <source>
        <dbReference type="SAM" id="SignalP"/>
    </source>
</evidence>
<keyword evidence="14" id="KW-0325">Glycoprotein</keyword>
<keyword evidence="13 19" id="KW-0675">Receptor</keyword>
<dbReference type="GO" id="GO:0009737">
    <property type="term" value="P:response to abscisic acid"/>
    <property type="evidence" value="ECO:0007669"/>
    <property type="project" value="UniProtKB-ARBA"/>
</dbReference>
<keyword evidence="2" id="KW-0723">Serine/threonine-protein kinase</keyword>
<dbReference type="InterPro" id="IPR001245">
    <property type="entry name" value="Ser-Thr/Tyr_kinase_cat_dom"/>
</dbReference>
<dbReference type="InterPro" id="IPR011009">
    <property type="entry name" value="Kinase-like_dom_sf"/>
</dbReference>
<feature type="domain" description="Gnk2-homologous" evidence="18">
    <location>
        <begin position="22"/>
        <end position="128"/>
    </location>
</feature>
<evidence type="ECO:0000256" key="5">
    <source>
        <dbReference type="ARBA" id="ARBA00022692"/>
    </source>
</evidence>
<feature type="domain" description="Gnk2-homologous" evidence="18">
    <location>
        <begin position="134"/>
        <end position="239"/>
    </location>
</feature>
<feature type="chain" id="PRO_5009188617" evidence="16">
    <location>
        <begin position="22"/>
        <end position="663"/>
    </location>
</feature>
<comment type="caution">
    <text evidence="19">The sequence shown here is derived from an EMBL/GenBank/DDBJ whole genome shotgun (WGS) entry which is preliminary data.</text>
</comment>
<dbReference type="Gene3D" id="3.30.200.20">
    <property type="entry name" value="Phosphorylase Kinase, domain 1"/>
    <property type="match status" value="1"/>
</dbReference>
<evidence type="ECO:0000256" key="10">
    <source>
        <dbReference type="ARBA" id="ARBA00022840"/>
    </source>
</evidence>
<feature type="signal peptide" evidence="16">
    <location>
        <begin position="1"/>
        <end position="21"/>
    </location>
</feature>
<keyword evidence="20" id="KW-1185">Reference proteome</keyword>
<dbReference type="OrthoDB" id="779887at2759"/>
<evidence type="ECO:0000256" key="6">
    <source>
        <dbReference type="ARBA" id="ARBA00022729"/>
    </source>
</evidence>
<proteinExistence type="predicted"/>
<keyword evidence="10" id="KW-0067">ATP-binding</keyword>
<evidence type="ECO:0000313" key="19">
    <source>
        <dbReference type="EMBL" id="OEL30082.1"/>
    </source>
</evidence>
<dbReference type="GO" id="GO:0005886">
    <property type="term" value="C:plasma membrane"/>
    <property type="evidence" value="ECO:0007669"/>
    <property type="project" value="TreeGrafter"/>
</dbReference>
<dbReference type="Proteomes" id="UP000095767">
    <property type="component" value="Unassembled WGS sequence"/>
</dbReference>
<evidence type="ECO:0000259" key="17">
    <source>
        <dbReference type="PROSITE" id="PS50011"/>
    </source>
</evidence>
<dbReference type="SUPFAM" id="SSF56112">
    <property type="entry name" value="Protein kinase-like (PK-like)"/>
    <property type="match status" value="1"/>
</dbReference>
<dbReference type="Pfam" id="PF01657">
    <property type="entry name" value="Stress-antifung"/>
    <property type="match status" value="2"/>
</dbReference>
<dbReference type="AlphaFoldDB" id="A0A1E5VYA6"/>
<dbReference type="InterPro" id="IPR008271">
    <property type="entry name" value="Ser/Thr_kinase_AS"/>
</dbReference>
<keyword evidence="3" id="KW-0597">Phosphoprotein</keyword>
<dbReference type="EMBL" id="LWDX02026336">
    <property type="protein sequence ID" value="OEL30082.1"/>
    <property type="molecule type" value="Genomic_DNA"/>
</dbReference>
<dbReference type="PANTHER" id="PTHR27002:SF1050">
    <property type="entry name" value="CYSTEINE-RICH RECEPTOR-LIKE PROTEIN KINASE 5"/>
    <property type="match status" value="1"/>
</dbReference>
<keyword evidence="7" id="KW-0677">Repeat</keyword>
<dbReference type="Gene3D" id="3.30.430.20">
    <property type="entry name" value="Gnk2 domain, C-X8-C-X2-C motif"/>
    <property type="match status" value="2"/>
</dbReference>
<sequence>MHSLLVVILLFSPLLTTTANAGSPVAYCPSDTNYTRGSAFQSNLDVLLSSLAATAVAASTGFATNTTGTSPGQAYGLAQCRADLINASNCGACLDGSAQDLAASRCAGQKKAMLVYDDCLLRLSNESFFGAVDVSSVITWVNTQNATEQALFMSRLGALMSNLTETAPHAPRMFAAGSAAVTPFVNIFGMAQCTRDLAPDDCNRCLTSALVDMAKYCDGRQGGQVIYVSCSVRFEVYPFYNAQAAEAAMSPPAPPPGGWSVNGSDHSVNGKNHTVKTALLVSIPIAVALLVVLLVAAFVCKRSRKPHKHVQTAASTGQGDDELRSSEFLMYDLSTLRAATDNFSEENKLGEGGFGPVYKGTLQNGQEIAVKRLSATSHQGQVEMKNEVVLVAKLQHRNLVRLLGCCIEDHERLLVYEFLSNNSLDKILFDPERQQELSWGQRHKIIEGIGRGLLYLHEDSRLTIIHRDLKASNILLDADMNPKISDFGLAKLFSIDSSVGNTSRIAGTYGYMAPEYALRGIFSAKSDVFSYGVLILEILTGRRNTFSQDLEPSEDLLTYIWRHWNCGSVQPLLEGCPAEGCRPQEILRCIHVALLCVQEDPQLRPSMASVIVMLNSRSITLPAPAAPAFAVPGRAFTGDAQGAWVSPREHSVNDVSLSDLYPR</sequence>
<evidence type="ECO:0000256" key="14">
    <source>
        <dbReference type="ARBA" id="ARBA00023180"/>
    </source>
</evidence>
<dbReference type="PROSITE" id="PS00108">
    <property type="entry name" value="PROTEIN_KINASE_ST"/>
    <property type="match status" value="1"/>
</dbReference>
<reference evidence="19 20" key="1">
    <citation type="submission" date="2016-09" db="EMBL/GenBank/DDBJ databases">
        <title>The draft genome of Dichanthelium oligosanthes: A C3 panicoid grass species.</title>
        <authorList>
            <person name="Studer A.J."/>
            <person name="Schnable J.C."/>
            <person name="Brutnell T.P."/>
        </authorList>
    </citation>
    <scope>NUCLEOTIDE SEQUENCE [LARGE SCALE GENOMIC DNA]</scope>
    <source>
        <strain evidence="20">cv. Kellogg 1175</strain>
        <tissue evidence="19">Leaf</tissue>
    </source>
</reference>
<dbReference type="PROSITE" id="PS51473">
    <property type="entry name" value="GNK2"/>
    <property type="match status" value="2"/>
</dbReference>
<evidence type="ECO:0000256" key="1">
    <source>
        <dbReference type="ARBA" id="ARBA00004167"/>
    </source>
</evidence>
<gene>
    <name evidence="19" type="ORF">BAE44_0008899</name>
</gene>